<accession>A0AA39V7Y4</accession>
<dbReference type="InterPro" id="IPR038883">
    <property type="entry name" value="AN11006-like"/>
</dbReference>
<organism evidence="1 2">
    <name type="scientific">Cladonia borealis</name>
    <dbReference type="NCBI Taxonomy" id="184061"/>
    <lineage>
        <taxon>Eukaryota</taxon>
        <taxon>Fungi</taxon>
        <taxon>Dikarya</taxon>
        <taxon>Ascomycota</taxon>
        <taxon>Pezizomycotina</taxon>
        <taxon>Lecanoromycetes</taxon>
        <taxon>OSLEUM clade</taxon>
        <taxon>Lecanoromycetidae</taxon>
        <taxon>Lecanorales</taxon>
        <taxon>Lecanorineae</taxon>
        <taxon>Cladoniaceae</taxon>
        <taxon>Cladonia</taxon>
    </lineage>
</organism>
<proteinExistence type="predicted"/>
<reference evidence="1" key="1">
    <citation type="submission" date="2023-03" db="EMBL/GenBank/DDBJ databases">
        <title>Complete genome of Cladonia borealis.</title>
        <authorList>
            <person name="Park H."/>
        </authorList>
    </citation>
    <scope>NUCLEOTIDE SEQUENCE</scope>
    <source>
        <strain evidence="1">ANT050790</strain>
    </source>
</reference>
<name>A0AA39V7Y4_9LECA</name>
<dbReference type="AlphaFoldDB" id="A0AA39V7Y4"/>
<dbReference type="PANTHER" id="PTHR42085:SF7">
    <property type="entry name" value="F-BOX DOMAIN-CONTAINING PROTEIN"/>
    <property type="match status" value="1"/>
</dbReference>
<comment type="caution">
    <text evidence="1">The sequence shown here is derived from an EMBL/GenBank/DDBJ whole genome shotgun (WGS) entry which is preliminary data.</text>
</comment>
<protein>
    <submittedName>
        <fullName evidence="1">Uncharacterized protein</fullName>
    </submittedName>
</protein>
<dbReference type="Proteomes" id="UP001166286">
    <property type="component" value="Unassembled WGS sequence"/>
</dbReference>
<sequence length="309" mass="35699">MSLKHLSFLQLAPEIRLQIYRLALPHSVYHDDSDFERRDCPVEWHHGTCSSIIHVSHQINKEATELLFRENTFAIYVKHPRQPRLPMNESRADPDSFMLISWANRHWSNPKNPKVPLSMLQAHPNFRDIRRLHISLPPYSGDLAGIDMYMKVTSYAAFNGINAWIRKCLKADCLLDPKEMERMEYVKTLKEPIDEVGKSLQQLPRLDQLCLSLQPQPRYITFTEYLLQGILETRGVGTARCFHVGEQGGPHADECRYFASLLQSAAGTNAREETHLPPDLDEMYFLLDSIRKHQERDPSSLPWGNPMIA</sequence>
<dbReference type="PANTHER" id="PTHR42085">
    <property type="entry name" value="F-BOX DOMAIN-CONTAINING PROTEIN"/>
    <property type="match status" value="1"/>
</dbReference>
<evidence type="ECO:0000313" key="1">
    <source>
        <dbReference type="EMBL" id="KAK0517349.1"/>
    </source>
</evidence>
<evidence type="ECO:0000313" key="2">
    <source>
        <dbReference type="Proteomes" id="UP001166286"/>
    </source>
</evidence>
<dbReference type="EMBL" id="JAFEKC020000001">
    <property type="protein sequence ID" value="KAK0517349.1"/>
    <property type="molecule type" value="Genomic_DNA"/>
</dbReference>
<keyword evidence="2" id="KW-1185">Reference proteome</keyword>
<gene>
    <name evidence="1" type="ORF">JMJ35_000504</name>
</gene>